<dbReference type="RefSeq" id="WP_183336819.1">
    <property type="nucleotide sequence ID" value="NZ_JACHZG010000001.1"/>
</dbReference>
<dbReference type="SUPFAM" id="SSF56645">
    <property type="entry name" value="Acyl-CoA dehydrogenase NM domain-like"/>
    <property type="match status" value="1"/>
</dbReference>
<proteinExistence type="predicted"/>
<evidence type="ECO:0000313" key="2">
    <source>
        <dbReference type="EMBL" id="MBB3325763.1"/>
    </source>
</evidence>
<dbReference type="InterPro" id="IPR046373">
    <property type="entry name" value="Acyl-CoA_Oxase/DH_mid-dom_sf"/>
</dbReference>
<dbReference type="InterPro" id="IPR009100">
    <property type="entry name" value="AcylCoA_DH/oxidase_NM_dom_sf"/>
</dbReference>
<name>A0A7W5P5U3_9ACTN</name>
<keyword evidence="3" id="KW-1185">Reference proteome</keyword>
<evidence type="ECO:0000256" key="1">
    <source>
        <dbReference type="SAM" id="MobiDB-lite"/>
    </source>
</evidence>
<reference evidence="2 3" key="1">
    <citation type="submission" date="2020-08" db="EMBL/GenBank/DDBJ databases">
        <title>Sequencing the genomes of 1000 actinobacteria strains.</title>
        <authorList>
            <person name="Klenk H.-P."/>
        </authorList>
    </citation>
    <scope>NUCLEOTIDE SEQUENCE [LARGE SCALE GENOMIC DNA]</scope>
    <source>
        <strain evidence="2 3">DSM 11053</strain>
    </source>
</reference>
<organism evidence="2 3">
    <name type="scientific">Microlunatus antarcticus</name>
    <dbReference type="NCBI Taxonomy" id="53388"/>
    <lineage>
        <taxon>Bacteria</taxon>
        <taxon>Bacillati</taxon>
        <taxon>Actinomycetota</taxon>
        <taxon>Actinomycetes</taxon>
        <taxon>Propionibacteriales</taxon>
        <taxon>Propionibacteriaceae</taxon>
        <taxon>Microlunatus</taxon>
    </lineage>
</organism>
<dbReference type="GO" id="GO:0016627">
    <property type="term" value="F:oxidoreductase activity, acting on the CH-CH group of donors"/>
    <property type="evidence" value="ECO:0007669"/>
    <property type="project" value="InterPro"/>
</dbReference>
<sequence>MSSSGPVPTSPTPDRPTAAAGGGGGTGPLSLAGLSVTEPFPPARPLPAAYDRYHPDVAPERAVVAGLVDGIDWAGLTWPAVMEELIALGRTDVPLARLSEGHVDALRILAQADAVPMPGALYGVWASRSARTGISATERGDTYELDGTLRFASGSGLLDRSLVPVWLDDDRHVLLDLDVTGLPVDPTVWRTAAMTPSRTYEIRVDHVVVPRSAQRGPEGFYLGRPGFQAGGAGVAACWVGGAARVLDVLLAFHARPNPAQQVRLGQIRADLVAAAAVVRSGGRALTRPDVDTNAVALEVRTVVAEAVHRVLASARMLTGPTGLALDDAVSHAIPDLELYVLQHNVDAALSGLGAGLPAR</sequence>
<dbReference type="InterPro" id="IPR036250">
    <property type="entry name" value="AcylCo_DH-like_C"/>
</dbReference>
<protein>
    <recommendedName>
        <fullName evidence="4">Acyl-CoA dehydrogenase</fullName>
    </recommendedName>
</protein>
<dbReference type="EMBL" id="JACHZG010000001">
    <property type="protein sequence ID" value="MBB3325763.1"/>
    <property type="molecule type" value="Genomic_DNA"/>
</dbReference>
<dbReference type="AlphaFoldDB" id="A0A7W5P5U3"/>
<dbReference type="SUPFAM" id="SSF47203">
    <property type="entry name" value="Acyl-CoA dehydrogenase C-terminal domain-like"/>
    <property type="match status" value="1"/>
</dbReference>
<dbReference type="Gene3D" id="2.40.110.10">
    <property type="entry name" value="Butyryl-CoA Dehydrogenase, subunit A, domain 2"/>
    <property type="match status" value="1"/>
</dbReference>
<feature type="region of interest" description="Disordered" evidence="1">
    <location>
        <begin position="1"/>
        <end position="36"/>
    </location>
</feature>
<evidence type="ECO:0008006" key="4">
    <source>
        <dbReference type="Google" id="ProtNLM"/>
    </source>
</evidence>
<evidence type="ECO:0000313" key="3">
    <source>
        <dbReference type="Proteomes" id="UP000565572"/>
    </source>
</evidence>
<accession>A0A7W5P5U3</accession>
<dbReference type="Proteomes" id="UP000565572">
    <property type="component" value="Unassembled WGS sequence"/>
</dbReference>
<comment type="caution">
    <text evidence="2">The sequence shown here is derived from an EMBL/GenBank/DDBJ whole genome shotgun (WGS) entry which is preliminary data.</text>
</comment>
<gene>
    <name evidence="2" type="ORF">FHX39_000707</name>
</gene>